<evidence type="ECO:0000256" key="1">
    <source>
        <dbReference type="SAM" id="MobiDB-lite"/>
    </source>
</evidence>
<sequence length="287" mass="31817">MAPAEPRVGIVTGEAAPELTEDGQALLAALQEMGVDAVPVQWTADHGWSEYEALLVRSCWGYPDQIERFREWIETVADADVRVFNPVDCLRWNHHKFYMRDLARRGVAVIETAFLDRTADRTPAAVAADRGWSQAVRKPAVGTSSEEVSRFSPSDPPTEPLDGDVLVQRFAPEIADGERSLVFIAGEFSHSWLSIPDADDFRSHNQFGGRTKPFDPPAGILDDARDVLTAAADELDRSSDDLLYARVDGVDRDGRLLLLELELIEPYLGLQRGDAVERFASALTERL</sequence>
<proteinExistence type="predicted"/>
<evidence type="ECO:0000313" key="3">
    <source>
        <dbReference type="Proteomes" id="UP000466535"/>
    </source>
</evidence>
<dbReference type="EMBL" id="WUUT01000001">
    <property type="protein sequence ID" value="MXR50091.1"/>
    <property type="molecule type" value="Genomic_DNA"/>
</dbReference>
<dbReference type="Gene3D" id="3.30.470.20">
    <property type="entry name" value="ATP-grasp fold, B domain"/>
    <property type="match status" value="1"/>
</dbReference>
<gene>
    <name evidence="2" type="ORF">GRX03_00510</name>
</gene>
<accession>A0A6B0T4F4</accession>
<dbReference type="InterPro" id="IPR053191">
    <property type="entry name" value="DcsG_Biosynth_Enzyme"/>
</dbReference>
<dbReference type="PANTHER" id="PTHR39217">
    <property type="match status" value="1"/>
</dbReference>
<dbReference type="Gene3D" id="3.40.50.20">
    <property type="match status" value="1"/>
</dbReference>
<organism evidence="2 3">
    <name type="scientific">Halovenus carboxidivorans</name>
    <dbReference type="NCBI Taxonomy" id="2692199"/>
    <lineage>
        <taxon>Archaea</taxon>
        <taxon>Methanobacteriati</taxon>
        <taxon>Methanobacteriota</taxon>
        <taxon>Stenosarchaea group</taxon>
        <taxon>Halobacteria</taxon>
        <taxon>Halobacteriales</taxon>
        <taxon>Haloarculaceae</taxon>
        <taxon>Halovenus</taxon>
    </lineage>
</organism>
<evidence type="ECO:0000313" key="2">
    <source>
        <dbReference type="EMBL" id="MXR50091.1"/>
    </source>
</evidence>
<dbReference type="Gene3D" id="3.30.1490.20">
    <property type="entry name" value="ATP-grasp fold, A domain"/>
    <property type="match status" value="1"/>
</dbReference>
<dbReference type="PANTHER" id="PTHR39217:SF1">
    <property type="entry name" value="GLUTATHIONE SYNTHETASE"/>
    <property type="match status" value="1"/>
</dbReference>
<dbReference type="GO" id="GO:0005524">
    <property type="term" value="F:ATP binding"/>
    <property type="evidence" value="ECO:0007669"/>
    <property type="project" value="InterPro"/>
</dbReference>
<name>A0A6B0T4F4_9EURY</name>
<keyword evidence="3" id="KW-1185">Reference proteome</keyword>
<dbReference type="RefSeq" id="WP_159762254.1">
    <property type="nucleotide sequence ID" value="NZ_WUUT01000001.1"/>
</dbReference>
<dbReference type="AlphaFoldDB" id="A0A6B0T4F4"/>
<protein>
    <recommendedName>
        <fullName evidence="4">ATP-grasp domain-containing protein</fullName>
    </recommendedName>
</protein>
<feature type="region of interest" description="Disordered" evidence="1">
    <location>
        <begin position="137"/>
        <end position="159"/>
    </location>
</feature>
<dbReference type="SUPFAM" id="SSF56059">
    <property type="entry name" value="Glutathione synthetase ATP-binding domain-like"/>
    <property type="match status" value="1"/>
</dbReference>
<dbReference type="OrthoDB" id="345988at2157"/>
<reference evidence="2 3" key="1">
    <citation type="submission" date="2019-12" db="EMBL/GenBank/DDBJ databases">
        <title>Isolation and characterization of three novel carbon monoxide-oxidizing members of Halobacteria from salione crusts and soils.</title>
        <authorList>
            <person name="Myers M.R."/>
            <person name="King G.M."/>
        </authorList>
    </citation>
    <scope>NUCLEOTIDE SEQUENCE [LARGE SCALE GENOMIC DNA]</scope>
    <source>
        <strain evidence="2 3">WSH3</strain>
    </source>
</reference>
<comment type="caution">
    <text evidence="2">The sequence shown here is derived from an EMBL/GenBank/DDBJ whole genome shotgun (WGS) entry which is preliminary data.</text>
</comment>
<dbReference type="InterPro" id="IPR013815">
    <property type="entry name" value="ATP_grasp_subdomain_1"/>
</dbReference>
<dbReference type="Proteomes" id="UP000466535">
    <property type="component" value="Unassembled WGS sequence"/>
</dbReference>
<evidence type="ECO:0008006" key="4">
    <source>
        <dbReference type="Google" id="ProtNLM"/>
    </source>
</evidence>